<accession>A0ABN3ZP57</accession>
<evidence type="ECO:0000313" key="1">
    <source>
        <dbReference type="EMBL" id="AEI36824.1"/>
    </source>
</evidence>
<sequence length="414" mass="48425">MINLYYDWSQEEITKKLQNKVREDGVCHGLAALLFRYVRHYKKLPKQSRWNEVVNKNHNFIVNAQNFQKLEKISDFYGKVQETIAYKKYDESSSYDQFIYLSDYICKGKSDDIYLVGIPGHVTVLVKMDSKIYYFDPNIGLLGCEFESTAVKRLLLYVWTQKGYGISEHVLRAKLCAKRTKHKQSNSEKLDIWDTRQLEYNYTKTGNLNGNVPLKPLATRLEVKRLSLGNIDVTNSKVSVNWPFSYKDERVDTKKFDSLLKLSIPDYLKNINKGTLLNKQLEHQELQLEFKKKELNQLMQKKASWGPLGNDTIINLLMEKGVYDQKNAQQQIEEIKKDYEECTNSLYIDVNQYLTVSNIINNKDFGWRFNCEHCNLIKGKRQGITVGRGSDAFFKPHTPCCEECQFRINSLKYD</sequence>
<evidence type="ECO:0008006" key="3">
    <source>
        <dbReference type="Google" id="ProtNLM"/>
    </source>
</evidence>
<reference evidence="1" key="1">
    <citation type="submission" date="2011-05" db="EMBL/GenBank/DDBJ databases">
        <authorList>
            <person name="Kuske C.R."/>
            <person name="Challacombe J.F."/>
            <person name="Siddaramappa S."/>
            <person name="Petersen J.M."/>
            <person name="Bruce D.C."/>
        </authorList>
    </citation>
    <scope>NUCLEOTIDE SEQUENCE</scope>
    <source>
        <strain evidence="1">TX077308</strain>
    </source>
</reference>
<organism evidence="1 2">
    <name type="scientific">Francisella salina</name>
    <dbReference type="NCBI Taxonomy" id="573569"/>
    <lineage>
        <taxon>Bacteria</taxon>
        <taxon>Pseudomonadati</taxon>
        <taxon>Pseudomonadota</taxon>
        <taxon>Gammaproteobacteria</taxon>
        <taxon>Thiotrichales</taxon>
        <taxon>Francisellaceae</taxon>
        <taxon>Francisella</taxon>
    </lineage>
</organism>
<dbReference type="Proteomes" id="UP000000490">
    <property type="component" value="Chromosome"/>
</dbReference>
<name>A0ABN3ZP57_FRAST</name>
<keyword evidence="2" id="KW-1185">Reference proteome</keyword>
<protein>
    <recommendedName>
        <fullName evidence="3">Peptidase C58 YopT-type domain-containing protein</fullName>
    </recommendedName>
</protein>
<dbReference type="EMBL" id="CP002872">
    <property type="protein sequence ID" value="AEI36824.1"/>
    <property type="molecule type" value="Genomic_DNA"/>
</dbReference>
<evidence type="ECO:0000313" key="2">
    <source>
        <dbReference type="Proteomes" id="UP000000490"/>
    </source>
</evidence>
<dbReference type="RefSeq" id="WP_013923651.1">
    <property type="nucleotide sequence ID" value="NC_015696.1"/>
</dbReference>
<proteinExistence type="predicted"/>
<gene>
    <name evidence="1" type="ordered locus">F7308_1900</name>
</gene>